<name>A0A5Q4ZF91_9BURK</name>
<accession>A0A5Q4ZF91</accession>
<dbReference type="EMBL" id="LR699554">
    <property type="protein sequence ID" value="VVD31483.1"/>
    <property type="molecule type" value="Genomic_DNA"/>
</dbReference>
<keyword evidence="2" id="KW-1185">Reference proteome</keyword>
<gene>
    <name evidence="1" type="ORF">PDMSB3_0180</name>
</gene>
<dbReference type="Proteomes" id="UP000325811">
    <property type="component" value="Chromosome II"/>
</dbReference>
<organism evidence="1 2">
    <name type="scientific">Paraburkholderia dioscoreae</name>
    <dbReference type="NCBI Taxonomy" id="2604047"/>
    <lineage>
        <taxon>Bacteria</taxon>
        <taxon>Pseudomonadati</taxon>
        <taxon>Pseudomonadota</taxon>
        <taxon>Betaproteobacteria</taxon>
        <taxon>Burkholderiales</taxon>
        <taxon>Burkholderiaceae</taxon>
        <taxon>Paraburkholderia</taxon>
    </lineage>
</organism>
<evidence type="ECO:0000313" key="1">
    <source>
        <dbReference type="EMBL" id="VVD31483.1"/>
    </source>
</evidence>
<dbReference type="AlphaFoldDB" id="A0A5Q4ZF91"/>
<evidence type="ECO:0000313" key="2">
    <source>
        <dbReference type="Proteomes" id="UP000325811"/>
    </source>
</evidence>
<reference evidence="1 2" key="1">
    <citation type="submission" date="2019-08" db="EMBL/GenBank/DDBJ databases">
        <authorList>
            <person name="Herpell B J."/>
        </authorList>
    </citation>
    <scope>NUCLEOTIDE SEQUENCE [LARGE SCALE GENOMIC DNA]</scope>
    <source>
        <strain evidence="2">Msb3</strain>
    </source>
</reference>
<sequence length="61" mass="6674">MAIRAPIRTRSRGVSGWRPVSGARCATEFSLRCVFASLSLYYAVFLLRRSLTALGVIARAA</sequence>
<proteinExistence type="predicted"/>
<dbReference type="KEGG" id="pdio:PDMSB3_0180.1"/>
<protein>
    <submittedName>
        <fullName evidence="1">Uncharacterized protein</fullName>
    </submittedName>
</protein>